<dbReference type="Pfam" id="PF00001">
    <property type="entry name" value="7tm_1"/>
    <property type="match status" value="1"/>
</dbReference>
<keyword evidence="9" id="KW-0807">Transducer</keyword>
<evidence type="ECO:0000256" key="10">
    <source>
        <dbReference type="SAM" id="Phobius"/>
    </source>
</evidence>
<keyword evidence="5" id="KW-0297">G-protein coupled receptor</keyword>
<keyword evidence="3 10" id="KW-0812">Transmembrane</keyword>
<evidence type="ECO:0000256" key="2">
    <source>
        <dbReference type="ARBA" id="ARBA00022475"/>
    </source>
</evidence>
<reference evidence="12 13" key="1">
    <citation type="submission" date="2022-05" db="EMBL/GenBank/DDBJ databases">
        <authorList>
            <consortium name="Genoscope - CEA"/>
            <person name="William W."/>
        </authorList>
    </citation>
    <scope>NUCLEOTIDE SEQUENCE [LARGE SCALE GENOMIC DNA]</scope>
</reference>
<dbReference type="InterPro" id="IPR000276">
    <property type="entry name" value="GPCR_Rhodpsn"/>
</dbReference>
<proteinExistence type="predicted"/>
<dbReference type="PANTHER" id="PTHR24246:SF27">
    <property type="entry name" value="ADENOSINE RECEPTOR, ISOFORM A"/>
    <property type="match status" value="1"/>
</dbReference>
<evidence type="ECO:0000313" key="13">
    <source>
        <dbReference type="Proteomes" id="UP001159427"/>
    </source>
</evidence>
<name>A0ABN8SYJ2_9CNID</name>
<feature type="transmembrane region" description="Helical" evidence="10">
    <location>
        <begin position="158"/>
        <end position="179"/>
    </location>
</feature>
<evidence type="ECO:0000256" key="7">
    <source>
        <dbReference type="ARBA" id="ARBA00023170"/>
    </source>
</evidence>
<sequence length="200" mass="23147">MLLTLYFLFPVASLVYILLISLERLHATIYPFKHCLIVGKVYFRIIAFSWFLAFLLAFVFAFLFLRLSFVFPYVYASFAFITLLILAVSYVRIILNVKKHPHSAQNFGSLLSEERKLSLTLFIMTVASFLTILPAVFWDATINHLSLDQVSSTIDDRISYTFDALYLFSPILNPLIYAIRMQEFRKAAEKIICKKKSESI</sequence>
<evidence type="ECO:0000313" key="12">
    <source>
        <dbReference type="EMBL" id="CAH3195036.1"/>
    </source>
</evidence>
<gene>
    <name evidence="12" type="ORF">PEVE_00029270</name>
</gene>
<dbReference type="CDD" id="cd00637">
    <property type="entry name" value="7tm_classA_rhodopsin-like"/>
    <property type="match status" value="1"/>
</dbReference>
<evidence type="ECO:0000259" key="11">
    <source>
        <dbReference type="PROSITE" id="PS50262"/>
    </source>
</evidence>
<dbReference type="PROSITE" id="PS50262">
    <property type="entry name" value="G_PROTEIN_RECEP_F1_2"/>
    <property type="match status" value="1"/>
</dbReference>
<feature type="transmembrane region" description="Helical" evidence="10">
    <location>
        <begin position="42"/>
        <end position="67"/>
    </location>
</feature>
<dbReference type="EMBL" id="CALNXI010004083">
    <property type="protein sequence ID" value="CAH3195036.1"/>
    <property type="molecule type" value="Genomic_DNA"/>
</dbReference>
<evidence type="ECO:0000256" key="8">
    <source>
        <dbReference type="ARBA" id="ARBA00023180"/>
    </source>
</evidence>
<feature type="transmembrane region" description="Helical" evidence="10">
    <location>
        <begin position="6"/>
        <end position="22"/>
    </location>
</feature>
<dbReference type="Gene3D" id="1.20.1070.10">
    <property type="entry name" value="Rhodopsin 7-helix transmembrane proteins"/>
    <property type="match status" value="1"/>
</dbReference>
<dbReference type="SUPFAM" id="SSF81321">
    <property type="entry name" value="Family A G protein-coupled receptor-like"/>
    <property type="match status" value="1"/>
</dbReference>
<protein>
    <recommendedName>
        <fullName evidence="11">G-protein coupled receptors family 1 profile domain-containing protein</fullName>
    </recommendedName>
</protein>
<dbReference type="InterPro" id="IPR017452">
    <property type="entry name" value="GPCR_Rhodpsn_7TM"/>
</dbReference>
<keyword evidence="4 10" id="KW-1133">Transmembrane helix</keyword>
<organism evidence="12 13">
    <name type="scientific">Porites evermanni</name>
    <dbReference type="NCBI Taxonomy" id="104178"/>
    <lineage>
        <taxon>Eukaryota</taxon>
        <taxon>Metazoa</taxon>
        <taxon>Cnidaria</taxon>
        <taxon>Anthozoa</taxon>
        <taxon>Hexacorallia</taxon>
        <taxon>Scleractinia</taxon>
        <taxon>Fungiina</taxon>
        <taxon>Poritidae</taxon>
        <taxon>Porites</taxon>
    </lineage>
</organism>
<dbReference type="PANTHER" id="PTHR24246">
    <property type="entry name" value="OLFACTORY RECEPTOR AND ADENOSINE RECEPTOR"/>
    <property type="match status" value="1"/>
</dbReference>
<comment type="subcellular location">
    <subcellularLocation>
        <location evidence="1">Cell membrane</location>
        <topology evidence="1">Multi-pass membrane protein</topology>
    </subcellularLocation>
</comment>
<evidence type="ECO:0000256" key="3">
    <source>
        <dbReference type="ARBA" id="ARBA00022692"/>
    </source>
</evidence>
<comment type="caution">
    <text evidence="12">The sequence shown here is derived from an EMBL/GenBank/DDBJ whole genome shotgun (WGS) entry which is preliminary data.</text>
</comment>
<evidence type="ECO:0000256" key="9">
    <source>
        <dbReference type="ARBA" id="ARBA00023224"/>
    </source>
</evidence>
<keyword evidence="2" id="KW-1003">Cell membrane</keyword>
<keyword evidence="7" id="KW-0675">Receptor</keyword>
<evidence type="ECO:0000256" key="1">
    <source>
        <dbReference type="ARBA" id="ARBA00004651"/>
    </source>
</evidence>
<feature type="transmembrane region" description="Helical" evidence="10">
    <location>
        <begin position="73"/>
        <end position="95"/>
    </location>
</feature>
<keyword evidence="8" id="KW-0325">Glycoprotein</keyword>
<feature type="domain" description="G-protein coupled receptors family 1 profile" evidence="11">
    <location>
        <begin position="1"/>
        <end position="177"/>
    </location>
</feature>
<evidence type="ECO:0000256" key="5">
    <source>
        <dbReference type="ARBA" id="ARBA00023040"/>
    </source>
</evidence>
<keyword evidence="13" id="KW-1185">Reference proteome</keyword>
<feature type="non-terminal residue" evidence="12">
    <location>
        <position position="200"/>
    </location>
</feature>
<dbReference type="Proteomes" id="UP001159427">
    <property type="component" value="Unassembled WGS sequence"/>
</dbReference>
<feature type="transmembrane region" description="Helical" evidence="10">
    <location>
        <begin position="116"/>
        <end position="138"/>
    </location>
</feature>
<keyword evidence="6 10" id="KW-0472">Membrane</keyword>
<dbReference type="PRINTS" id="PR00237">
    <property type="entry name" value="GPCRRHODOPSN"/>
</dbReference>
<accession>A0ABN8SYJ2</accession>
<evidence type="ECO:0000256" key="6">
    <source>
        <dbReference type="ARBA" id="ARBA00023136"/>
    </source>
</evidence>
<evidence type="ECO:0000256" key="4">
    <source>
        <dbReference type="ARBA" id="ARBA00022989"/>
    </source>
</evidence>